<feature type="transmembrane region" description="Helical" evidence="1">
    <location>
        <begin position="16"/>
        <end position="34"/>
    </location>
</feature>
<dbReference type="RefSeq" id="WP_131475536.1">
    <property type="nucleotide sequence ID" value="NZ_SJPE01000004.1"/>
</dbReference>
<evidence type="ECO:0000313" key="3">
    <source>
        <dbReference type="Proteomes" id="UP000293300"/>
    </source>
</evidence>
<reference evidence="2 3" key="1">
    <citation type="submission" date="2019-02" db="EMBL/GenBank/DDBJ databases">
        <title>Flavobacterium sp. RD-2-33 isolated from forest soil.</title>
        <authorList>
            <person name="Chaudhary D.K."/>
        </authorList>
    </citation>
    <scope>NUCLEOTIDE SEQUENCE [LARGE SCALE GENOMIC DNA]</scope>
    <source>
        <strain evidence="2 3">RD-2-33</strain>
    </source>
</reference>
<name>A0A4Q9Z1K0_9FLAO</name>
<dbReference type="EMBL" id="SJPE01000004">
    <property type="protein sequence ID" value="TBX70140.1"/>
    <property type="molecule type" value="Genomic_DNA"/>
</dbReference>
<organism evidence="2 3">
    <name type="scientific">Flavobacterium silvisoli</name>
    <dbReference type="NCBI Taxonomy" id="2529433"/>
    <lineage>
        <taxon>Bacteria</taxon>
        <taxon>Pseudomonadati</taxon>
        <taxon>Bacteroidota</taxon>
        <taxon>Flavobacteriia</taxon>
        <taxon>Flavobacteriales</taxon>
        <taxon>Flavobacteriaceae</taxon>
        <taxon>Flavobacterium</taxon>
    </lineage>
</organism>
<gene>
    <name evidence="2" type="ORF">EZL74_05185</name>
</gene>
<dbReference type="Gene3D" id="3.10.450.360">
    <property type="match status" value="1"/>
</dbReference>
<dbReference type="SUPFAM" id="SSF160574">
    <property type="entry name" value="BT0923-like"/>
    <property type="match status" value="1"/>
</dbReference>
<comment type="caution">
    <text evidence="2">The sequence shown here is derived from an EMBL/GenBank/DDBJ whole genome shotgun (WGS) entry which is preliminary data.</text>
</comment>
<dbReference type="AlphaFoldDB" id="A0A4Q9Z1K0"/>
<evidence type="ECO:0000313" key="2">
    <source>
        <dbReference type="EMBL" id="TBX70140.1"/>
    </source>
</evidence>
<keyword evidence="1" id="KW-0472">Membrane</keyword>
<keyword evidence="3" id="KW-1185">Reference proteome</keyword>
<dbReference type="Proteomes" id="UP000293300">
    <property type="component" value="Unassembled WGS sequence"/>
</dbReference>
<keyword evidence="1" id="KW-0812">Transmembrane</keyword>
<accession>A0A4Q9Z1K0</accession>
<protein>
    <submittedName>
        <fullName evidence="2">Uncharacterized protein</fullName>
    </submittedName>
</protein>
<dbReference type="OrthoDB" id="1138938at2"/>
<proteinExistence type="predicted"/>
<sequence length="170" mass="19500">MKTVDYKFGKVTKTNIFFVLNQMILLGMVLLFNLKTEAQEKVIPTIEVQTAFEKEFPNVVPYWTKNFGGEDLDQIRYNAKFQQGSSEVLAVYDNLGKMKAFEVSIAKKAIPVKALTYLNREYKGYTFKEAARVKDDKKVTTYEVGIIMAGKFYDAVFDKDGNFIKIIQTN</sequence>
<evidence type="ECO:0000256" key="1">
    <source>
        <dbReference type="SAM" id="Phobius"/>
    </source>
</evidence>
<keyword evidence="1" id="KW-1133">Transmembrane helix</keyword>